<dbReference type="EC" id="1.3.99.28" evidence="10"/>
<dbReference type="GO" id="GO:0016627">
    <property type="term" value="F:oxidoreductase activity, acting on the CH-CH group of donors"/>
    <property type="evidence" value="ECO:0007669"/>
    <property type="project" value="UniProtKB-ARBA"/>
</dbReference>
<dbReference type="RefSeq" id="WP_220661522.1">
    <property type="nucleotide sequence ID" value="NZ_CP069370.1"/>
</dbReference>
<organism evidence="15 16">
    <name type="scientific">Neotabrizicola shimadae</name>
    <dbReference type="NCBI Taxonomy" id="2807096"/>
    <lineage>
        <taxon>Bacteria</taxon>
        <taxon>Pseudomonadati</taxon>
        <taxon>Pseudomonadota</taxon>
        <taxon>Alphaproteobacteria</taxon>
        <taxon>Rhodobacterales</taxon>
        <taxon>Paracoccaceae</taxon>
        <taxon>Neotabrizicola</taxon>
    </lineage>
</organism>
<accession>A0A8G0ZSN2</accession>
<reference evidence="15" key="1">
    <citation type="submission" date="2021-02" db="EMBL/GenBank/DDBJ databases">
        <title>Rhodobacter shimadae sp. nov., an aerobic anoxygenic phototrophic bacterium isolated from a hot spring.</title>
        <authorList>
            <person name="Muramatsu S."/>
            <person name="Haruta S."/>
            <person name="Hirose S."/>
            <person name="Hanada S."/>
        </authorList>
    </citation>
    <scope>NUCLEOTIDE SEQUENCE</scope>
    <source>
        <strain evidence="15">N10</strain>
    </source>
</reference>
<evidence type="ECO:0000256" key="3">
    <source>
        <dbReference type="ARBA" id="ARBA00006046"/>
    </source>
</evidence>
<dbReference type="PANTHER" id="PTHR43734">
    <property type="entry name" value="PHYTOENE DESATURASE"/>
    <property type="match status" value="1"/>
</dbReference>
<comment type="pathway">
    <text evidence="2 13">Carotenoid biosynthesis.</text>
</comment>
<evidence type="ECO:0000256" key="13">
    <source>
        <dbReference type="RuleBase" id="RU362075"/>
    </source>
</evidence>
<evidence type="ECO:0000256" key="2">
    <source>
        <dbReference type="ARBA" id="ARBA00004829"/>
    </source>
</evidence>
<evidence type="ECO:0000256" key="8">
    <source>
        <dbReference type="ARBA" id="ARBA00031986"/>
    </source>
</evidence>
<dbReference type="FunFam" id="3.50.50.60:FF:000378">
    <property type="entry name" value="Phytoene desaturase"/>
    <property type="match status" value="1"/>
</dbReference>
<evidence type="ECO:0000256" key="9">
    <source>
        <dbReference type="ARBA" id="ARBA00050961"/>
    </source>
</evidence>
<dbReference type="KEGG" id="nsm:JO391_16425"/>
<evidence type="ECO:0000313" key="15">
    <source>
        <dbReference type="EMBL" id="QYZ69302.1"/>
    </source>
</evidence>
<dbReference type="InterPro" id="IPR002937">
    <property type="entry name" value="Amino_oxidase"/>
</dbReference>
<name>A0A8G0ZSN2_9RHOB</name>
<evidence type="ECO:0000256" key="5">
    <source>
        <dbReference type="ARBA" id="ARBA00022746"/>
    </source>
</evidence>
<evidence type="ECO:0000256" key="12">
    <source>
        <dbReference type="ARBA" id="ARBA00083000"/>
    </source>
</evidence>
<evidence type="ECO:0000256" key="1">
    <source>
        <dbReference type="ARBA" id="ARBA00001974"/>
    </source>
</evidence>
<evidence type="ECO:0000256" key="4">
    <source>
        <dbReference type="ARBA" id="ARBA00022630"/>
    </source>
</evidence>
<dbReference type="SUPFAM" id="SSF51905">
    <property type="entry name" value="FAD/NAD(P)-binding domain"/>
    <property type="match status" value="1"/>
</dbReference>
<feature type="domain" description="Amine oxidase" evidence="14">
    <location>
        <begin position="21"/>
        <end position="500"/>
    </location>
</feature>
<dbReference type="GO" id="GO:0016117">
    <property type="term" value="P:carotenoid biosynthetic process"/>
    <property type="evidence" value="ECO:0007669"/>
    <property type="project" value="UniProtKB-KW"/>
</dbReference>
<dbReference type="InterPro" id="IPR014105">
    <property type="entry name" value="Carotenoid/retinoid_OxRdtase"/>
</dbReference>
<dbReference type="GO" id="GO:0071949">
    <property type="term" value="F:FAD binding"/>
    <property type="evidence" value="ECO:0007669"/>
    <property type="project" value="UniProtKB-ARBA"/>
</dbReference>
<dbReference type="Proteomes" id="UP000826300">
    <property type="component" value="Chromosome"/>
</dbReference>
<keyword evidence="6" id="KW-0274">FAD</keyword>
<dbReference type="EMBL" id="CP069370">
    <property type="protein sequence ID" value="QYZ69302.1"/>
    <property type="molecule type" value="Genomic_DNA"/>
</dbReference>
<protein>
    <recommendedName>
        <fullName evidence="11">Phytoene desaturase (neurosporene-forming)</fullName>
        <ecNumber evidence="10">1.3.99.28</ecNumber>
    </recommendedName>
    <alternativeName>
        <fullName evidence="12">3-step phytoene desaturase</fullName>
    </alternativeName>
    <alternativeName>
        <fullName evidence="8">Phytoene dehydrogenase</fullName>
    </alternativeName>
</protein>
<comment type="similarity">
    <text evidence="3 13">Belongs to the carotenoid/retinoid oxidoreductase family.</text>
</comment>
<dbReference type="Gene3D" id="3.50.50.60">
    <property type="entry name" value="FAD/NAD(P)-binding domain"/>
    <property type="match status" value="2"/>
</dbReference>
<evidence type="ECO:0000259" key="14">
    <source>
        <dbReference type="Pfam" id="PF01593"/>
    </source>
</evidence>
<evidence type="ECO:0000313" key="16">
    <source>
        <dbReference type="Proteomes" id="UP000826300"/>
    </source>
</evidence>
<evidence type="ECO:0000256" key="10">
    <source>
        <dbReference type="ARBA" id="ARBA00066679"/>
    </source>
</evidence>
<sequence length="517" mass="56856">MTKPSSTPDAAGRAVVVGAGLGGLASAMRLGAKGWQVTVVDRLDRPGGRGSSISQGGHRFDLGPTIVTVPQTLRDLWSACGRDFDRDVQLVPMDPFYRILFADGETFTARKDPAAMQAEVARISPADLAGYIRFLKDSETRYRFGYEDLGRRPMHNFIETLKVIPRFAMLRADRSVHAHAATRVRDPHLRFALSFHPLFIGGDPFNVTSMYVLVSHLEAAFGVHYAMGGVQAIADAMTKVVTDQGGNVISGGEVDEILVQGGRASGVKLTDGRHFPAEVVVSNADAGHTYDRLLRNQRRRRWTPARLKRSRWSMGLFVWYFGTKGTRHRWPEVGHHSIVVGPRYRDHIRDIFICGRLADDMSLYVHRPSVTDPSCAPDGDDTFYALSPVPHLGHDNGVDWQVEAEPYRKKVQAVLEERLLPGLSLHLTESLVFTPETFRDRYLSPLGAGFSIEPRILQSAWFRPHNLSEELPGLYLAGAGTHPGAGVPGVIGTSEILAQLVPDAPHRAANPVALAAE</sequence>
<dbReference type="NCBIfam" id="TIGR02734">
    <property type="entry name" value="crtI_fam"/>
    <property type="match status" value="1"/>
</dbReference>
<evidence type="ECO:0000256" key="11">
    <source>
        <dbReference type="ARBA" id="ARBA00073036"/>
    </source>
</evidence>
<keyword evidence="5 13" id="KW-0125">Carotenoid biosynthesis</keyword>
<gene>
    <name evidence="15" type="ORF">JO391_16425</name>
</gene>
<dbReference type="Pfam" id="PF01593">
    <property type="entry name" value="Amino_oxidase"/>
    <property type="match status" value="1"/>
</dbReference>
<dbReference type="PANTHER" id="PTHR43734:SF3">
    <property type="entry name" value="B-CAROTENE KETOLASE"/>
    <property type="match status" value="1"/>
</dbReference>
<evidence type="ECO:0000256" key="6">
    <source>
        <dbReference type="ARBA" id="ARBA00022827"/>
    </source>
</evidence>
<proteinExistence type="inferred from homology"/>
<comment type="catalytic activity">
    <reaction evidence="9">
        <text>15-cis-phytoene + 3 A = all-trans-neurosporene + 3 AH2</text>
        <dbReference type="Rhea" id="RHEA:30599"/>
        <dbReference type="ChEBI" id="CHEBI:13193"/>
        <dbReference type="ChEBI" id="CHEBI:16833"/>
        <dbReference type="ChEBI" id="CHEBI:17499"/>
        <dbReference type="ChEBI" id="CHEBI:27787"/>
        <dbReference type="EC" id="1.3.99.28"/>
    </reaction>
</comment>
<keyword evidence="7 13" id="KW-0560">Oxidoreductase</keyword>
<comment type="cofactor">
    <cofactor evidence="1">
        <name>FAD</name>
        <dbReference type="ChEBI" id="CHEBI:57692"/>
    </cofactor>
</comment>
<evidence type="ECO:0000256" key="7">
    <source>
        <dbReference type="ARBA" id="ARBA00023002"/>
    </source>
</evidence>
<dbReference type="InterPro" id="IPR036188">
    <property type="entry name" value="FAD/NAD-bd_sf"/>
</dbReference>
<keyword evidence="4" id="KW-0285">Flavoprotein</keyword>
<dbReference type="AlphaFoldDB" id="A0A8G0ZSN2"/>
<keyword evidence="16" id="KW-1185">Reference proteome</keyword>
<dbReference type="FunFam" id="3.50.50.60:FF:000413">
    <property type="entry name" value="Phytoene desaturase (lycopene-forming)"/>
    <property type="match status" value="1"/>
</dbReference>